<dbReference type="SUPFAM" id="SSF53448">
    <property type="entry name" value="Nucleotide-diphospho-sugar transferases"/>
    <property type="match status" value="1"/>
</dbReference>
<evidence type="ECO:0000259" key="1">
    <source>
        <dbReference type="Pfam" id="PF00535"/>
    </source>
</evidence>
<evidence type="ECO:0000313" key="3">
    <source>
        <dbReference type="Proteomes" id="UP000077824"/>
    </source>
</evidence>
<evidence type="ECO:0000313" key="2">
    <source>
        <dbReference type="EMBL" id="ANF50407.1"/>
    </source>
</evidence>
<dbReference type="InterPro" id="IPR001173">
    <property type="entry name" value="Glyco_trans_2-like"/>
</dbReference>
<dbReference type="PANTHER" id="PTHR22916">
    <property type="entry name" value="GLYCOSYLTRANSFERASE"/>
    <property type="match status" value="1"/>
</dbReference>
<name>A0A172XTR1_9FLAO</name>
<sequence length="308" mass="36079">MYNYPLVSVVMITYGHELFIENAINSILMQKYDGCIELIIANDCSPDGTDKIIISILEKVINSEKFNIKYTPHKNNKGIMPNFVWALKECQGKYIAICEGDDYWIDDLKIKKQVDFLEKNNEYSIHSGHAQLLENESLTSIIGDPHHKKTYLINDFFSKNNLITCTTMLRLSNIIPKNWEKIYFGDWMLYVNTLIAYPGSKAYVSDELYSVYRINEMGAMSQIAGIKSDEKHFIQIFKIHQLFKVKYSSEDISAINNYSLKLYRYYLSINNLKSAVGMILKNFKLVYFKIPFRKYLSYFRYRKHLKPS</sequence>
<dbReference type="Proteomes" id="UP000077824">
    <property type="component" value="Chromosome"/>
</dbReference>
<organism evidence="2 3">
    <name type="scientific">Chryseobacterium glaciei</name>
    <dbReference type="NCBI Taxonomy" id="1685010"/>
    <lineage>
        <taxon>Bacteria</taxon>
        <taxon>Pseudomonadati</taxon>
        <taxon>Bacteroidota</taxon>
        <taxon>Flavobacteriia</taxon>
        <taxon>Flavobacteriales</taxon>
        <taxon>Weeksellaceae</taxon>
        <taxon>Chryseobacterium group</taxon>
        <taxon>Chryseobacterium</taxon>
    </lineage>
</organism>
<proteinExistence type="predicted"/>
<dbReference type="Gene3D" id="3.90.550.10">
    <property type="entry name" value="Spore Coat Polysaccharide Biosynthesis Protein SpsA, Chain A"/>
    <property type="match status" value="1"/>
</dbReference>
<dbReference type="Pfam" id="PF00535">
    <property type="entry name" value="Glycos_transf_2"/>
    <property type="match status" value="1"/>
</dbReference>
<dbReference type="EMBL" id="CP015199">
    <property type="protein sequence ID" value="ANF50407.1"/>
    <property type="molecule type" value="Genomic_DNA"/>
</dbReference>
<dbReference type="KEGG" id="chh:A0O34_07700"/>
<dbReference type="AlphaFoldDB" id="A0A172XTR1"/>
<dbReference type="STRING" id="1685010.A0O34_07700"/>
<dbReference type="OrthoDB" id="199095at2"/>
<accession>A0A172XTR1</accession>
<dbReference type="GO" id="GO:0016758">
    <property type="term" value="F:hexosyltransferase activity"/>
    <property type="evidence" value="ECO:0007669"/>
    <property type="project" value="UniProtKB-ARBA"/>
</dbReference>
<protein>
    <recommendedName>
        <fullName evidence="1">Glycosyltransferase 2-like domain-containing protein</fullName>
    </recommendedName>
</protein>
<keyword evidence="3" id="KW-1185">Reference proteome</keyword>
<dbReference type="PANTHER" id="PTHR22916:SF3">
    <property type="entry name" value="UDP-GLCNAC:BETAGAL BETA-1,3-N-ACETYLGLUCOSAMINYLTRANSFERASE-LIKE PROTEIN 1"/>
    <property type="match status" value="1"/>
</dbReference>
<gene>
    <name evidence="2" type="ORF">A0O34_07700</name>
</gene>
<dbReference type="InterPro" id="IPR029044">
    <property type="entry name" value="Nucleotide-diphossugar_trans"/>
</dbReference>
<dbReference type="RefSeq" id="WP_066753368.1">
    <property type="nucleotide sequence ID" value="NZ_CP015199.1"/>
</dbReference>
<feature type="domain" description="Glycosyltransferase 2-like" evidence="1">
    <location>
        <begin position="8"/>
        <end position="123"/>
    </location>
</feature>
<reference evidence="2 3" key="1">
    <citation type="submission" date="2016-04" db="EMBL/GenBank/DDBJ databases">
        <title>Complete Genome Sequence of Chryseobacterium sp. IHBB 10212.</title>
        <authorList>
            <person name="Pal M."/>
            <person name="Swarnkar M.K."/>
            <person name="Kaushal K."/>
            <person name="Chhibber S."/>
            <person name="Singh A.K."/>
            <person name="Gulati A."/>
        </authorList>
    </citation>
    <scope>NUCLEOTIDE SEQUENCE [LARGE SCALE GENOMIC DNA]</scope>
    <source>
        <strain evidence="2 3">IHBB 10212</strain>
    </source>
</reference>